<keyword evidence="6" id="KW-0443">Lipid metabolism</keyword>
<dbReference type="SUPFAM" id="SSF51735">
    <property type="entry name" value="NAD(P)-binding Rossmann-fold domains"/>
    <property type="match status" value="1"/>
</dbReference>
<dbReference type="Gene3D" id="3.40.50.720">
    <property type="entry name" value="NAD(P)-binding Rossmann-like Domain"/>
    <property type="match status" value="1"/>
</dbReference>
<reference evidence="10" key="1">
    <citation type="submission" date="2021-12" db="EMBL/GenBank/DDBJ databases">
        <authorList>
            <person name="Veyrier F.J."/>
        </authorList>
    </citation>
    <scope>NUCLEOTIDE SEQUENCE</scope>
    <source>
        <strain evidence="10">SAG 1488-6</strain>
    </source>
</reference>
<dbReference type="PANTHER" id="PTHR48075:SF7">
    <property type="entry name" value="3-HYDROXYACYL-COA DEHYDROGENASE-RELATED"/>
    <property type="match status" value="1"/>
</dbReference>
<proteinExistence type="predicted"/>
<organism evidence="10 11">
    <name type="scientific">Vitreoscilla stercoraria</name>
    <dbReference type="NCBI Taxonomy" id="61"/>
    <lineage>
        <taxon>Bacteria</taxon>
        <taxon>Pseudomonadati</taxon>
        <taxon>Pseudomonadota</taxon>
        <taxon>Betaproteobacteria</taxon>
        <taxon>Neisseriales</taxon>
        <taxon>Neisseriaceae</taxon>
        <taxon>Vitreoscilla</taxon>
    </lineage>
</organism>
<dbReference type="Pfam" id="PF02737">
    <property type="entry name" value="3HCDH_N"/>
    <property type="match status" value="1"/>
</dbReference>
<dbReference type="Pfam" id="PF00378">
    <property type="entry name" value="ECH_1"/>
    <property type="match status" value="1"/>
</dbReference>
<keyword evidence="5" id="KW-0520">NAD</keyword>
<gene>
    <name evidence="10" type="ORF">LVJ81_10855</name>
</gene>
<evidence type="ECO:0000256" key="5">
    <source>
        <dbReference type="ARBA" id="ARBA00023027"/>
    </source>
</evidence>
<keyword evidence="11" id="KW-1185">Reference proteome</keyword>
<dbReference type="InterPro" id="IPR029045">
    <property type="entry name" value="ClpP/crotonase-like_dom_sf"/>
</dbReference>
<reference evidence="10" key="2">
    <citation type="journal article" date="2022" name="Res Sq">
        <title>Evolution of multicellular longitudinally dividing oral cavity symbionts (Neisseriaceae).</title>
        <authorList>
            <person name="Nyongesa S."/>
            <person name="Weber P."/>
            <person name="Bernet E."/>
            <person name="Pullido F."/>
            <person name="Nieckarz M."/>
            <person name="Delaby M."/>
            <person name="Nieves C."/>
            <person name="Viehboeck T."/>
            <person name="Krause N."/>
            <person name="Rivera-Millot A."/>
            <person name="Nakamura A."/>
            <person name="Vischer N."/>
            <person name="VanNieuwenhze M."/>
            <person name="Brun Y."/>
            <person name="Cava F."/>
            <person name="Bulgheresi S."/>
            <person name="Veyrier F."/>
        </authorList>
    </citation>
    <scope>NUCLEOTIDE SEQUENCE</scope>
    <source>
        <strain evidence="10">SAG 1488-6</strain>
    </source>
</reference>
<dbReference type="Gene3D" id="3.90.226.10">
    <property type="entry name" value="2-enoyl-CoA Hydratase, Chain A, domain 1"/>
    <property type="match status" value="1"/>
</dbReference>
<evidence type="ECO:0000259" key="9">
    <source>
        <dbReference type="Pfam" id="PF02737"/>
    </source>
</evidence>
<dbReference type="EMBL" id="CP091512">
    <property type="protein sequence ID" value="UOO92113.1"/>
    <property type="molecule type" value="Genomic_DNA"/>
</dbReference>
<dbReference type="SUPFAM" id="SSF48179">
    <property type="entry name" value="6-phosphogluconate dehydrogenase C-terminal domain-like"/>
    <property type="match status" value="2"/>
</dbReference>
<comment type="pathway">
    <text evidence="1">Lipid metabolism; fatty acid beta-oxidation.</text>
</comment>
<evidence type="ECO:0000313" key="10">
    <source>
        <dbReference type="EMBL" id="UOO92113.1"/>
    </source>
</evidence>
<evidence type="ECO:0000256" key="1">
    <source>
        <dbReference type="ARBA" id="ARBA00005005"/>
    </source>
</evidence>
<dbReference type="InterPro" id="IPR006176">
    <property type="entry name" value="3-OHacyl-CoA_DH_NAD-bd"/>
</dbReference>
<dbReference type="InterPro" id="IPR001753">
    <property type="entry name" value="Enoyl-CoA_hydra/iso"/>
</dbReference>
<keyword evidence="2" id="KW-0276">Fatty acid metabolism</keyword>
<dbReference type="PANTHER" id="PTHR48075">
    <property type="entry name" value="3-HYDROXYACYL-COA DEHYDROGENASE FAMILY PROTEIN"/>
    <property type="match status" value="1"/>
</dbReference>
<dbReference type="InterPro" id="IPR008927">
    <property type="entry name" value="6-PGluconate_DH-like_C_sf"/>
</dbReference>
<keyword evidence="4" id="KW-0560">Oxidoreductase</keyword>
<comment type="catalytic activity">
    <reaction evidence="7">
        <text>a (3S)-3-hydroxyacyl-CoA + NAD(+) = a 3-oxoacyl-CoA + NADH + H(+)</text>
        <dbReference type="Rhea" id="RHEA:22432"/>
        <dbReference type="ChEBI" id="CHEBI:15378"/>
        <dbReference type="ChEBI" id="CHEBI:57318"/>
        <dbReference type="ChEBI" id="CHEBI:57540"/>
        <dbReference type="ChEBI" id="CHEBI:57945"/>
        <dbReference type="ChEBI" id="CHEBI:90726"/>
        <dbReference type="EC" id="1.1.1.35"/>
    </reaction>
</comment>
<feature type="domain" description="3-hydroxyacyl-CoA dehydrogenase NAD binding" evidence="9">
    <location>
        <begin position="10"/>
        <end position="193"/>
    </location>
</feature>
<dbReference type="RefSeq" id="WP_019958282.1">
    <property type="nucleotide sequence ID" value="NZ_CP091512.1"/>
</dbReference>
<protein>
    <submittedName>
        <fullName evidence="10">3-hydroxyacyl-CoA dehydrogenase/enoyl-CoA hydratase family protein</fullName>
    </submittedName>
</protein>
<sequence>MSSNKLVVRKVAVLGAGVMGAQIAAHLANAKVPTVLFDLPAKEGPKNAIVEKALAALKKQKPAPLASKTAIEYIQAANYDDDLALLSECDLVIEAVAERLDIKENLYSKVAPYLGEKTIFATNTSGLSIETLAGVFSKELKDRFCGVHFFNPPRYMHLVELIACQETDAAVLDNLERFLVSTLGKGVVRAKDTPNFVANRIGVFSMLATMANAAQYGLRFDVVDDLTGARLGRPKSATFRTADVVGLDTFAHVAKTMQDHLQADPWHAHFGLPTWLTGLIEKGALGAKTKAGIFKKEGKRIFVLDANSGEYVASNEKADKEVTELLKAATWGEKLAALRASEHPQAQFLWACMRDVFHYIAVHAKDIAHNARDIDFAIRWGFGWDMGPFEIWQAAGWTQVAKWVAEDIAAGKTLSSEPLPEWVLDGREGVHSDAGSLNFSSLEAEGRSQLDVYKRQYLPAKLFGESPKALGETVFKTDAIHAFTLDGEVLVIENTNKNRAISREVLEGINQAIDVAEERFSSLVIWAPEAPFSVGADLKSMMPAFATGDLQAIEDMVKLFQDTSMRLRYSHIPTVSAVQGFAFGGGCEFVLHSNKVVAALESYIGLVEVGVGLIPAGGGSKDFALKAARASQGDLLAALKDRYMNLAMAKVATSALEAKELGYLNEDAVVVFNAYELLFVALNEARALAASGWRPEIQQKFAVAGRTGAASIKGQLVNMKEGGFISEYDMYLGSQIADVMTGGDVDAGTIVDEQWILDLERKVFVSLLQQEKTLERIENMMSTGKPLRN</sequence>
<dbReference type="InterPro" id="IPR036291">
    <property type="entry name" value="NAD(P)-bd_dom_sf"/>
</dbReference>
<name>A0ABY4E9X6_VITST</name>
<evidence type="ECO:0000256" key="3">
    <source>
        <dbReference type="ARBA" id="ARBA00022963"/>
    </source>
</evidence>
<evidence type="ECO:0000256" key="4">
    <source>
        <dbReference type="ARBA" id="ARBA00023002"/>
    </source>
</evidence>
<evidence type="ECO:0000259" key="8">
    <source>
        <dbReference type="Pfam" id="PF00725"/>
    </source>
</evidence>
<dbReference type="Gene3D" id="1.10.1040.50">
    <property type="match status" value="1"/>
</dbReference>
<dbReference type="Pfam" id="PF00725">
    <property type="entry name" value="3HCDH"/>
    <property type="match status" value="1"/>
</dbReference>
<evidence type="ECO:0000256" key="6">
    <source>
        <dbReference type="ARBA" id="ARBA00023098"/>
    </source>
</evidence>
<accession>A0ABY4E9X6</accession>
<feature type="domain" description="3-hydroxyacyl-CoA dehydrogenase C-terminal" evidence="8">
    <location>
        <begin position="196"/>
        <end position="295"/>
    </location>
</feature>
<dbReference type="InterPro" id="IPR006108">
    <property type="entry name" value="3HC_DH_C"/>
</dbReference>
<evidence type="ECO:0000313" key="11">
    <source>
        <dbReference type="Proteomes" id="UP000832034"/>
    </source>
</evidence>
<evidence type="ECO:0000256" key="2">
    <source>
        <dbReference type="ARBA" id="ARBA00022832"/>
    </source>
</evidence>
<keyword evidence="3" id="KW-0442">Lipid degradation</keyword>
<evidence type="ECO:0000256" key="7">
    <source>
        <dbReference type="ARBA" id="ARBA00049556"/>
    </source>
</evidence>
<dbReference type="CDD" id="cd06558">
    <property type="entry name" value="crotonase-like"/>
    <property type="match status" value="1"/>
</dbReference>
<dbReference type="Proteomes" id="UP000832034">
    <property type="component" value="Chromosome"/>
</dbReference>
<dbReference type="SUPFAM" id="SSF52096">
    <property type="entry name" value="ClpP/crotonase"/>
    <property type="match status" value="1"/>
</dbReference>